<reference evidence="2" key="1">
    <citation type="submission" date="2021-06" db="EMBL/GenBank/DDBJ databases">
        <authorList>
            <person name="Kallberg Y."/>
            <person name="Tangrot J."/>
            <person name="Rosling A."/>
        </authorList>
    </citation>
    <scope>NUCLEOTIDE SEQUENCE</scope>
    <source>
        <strain evidence="2">CL551</strain>
    </source>
</reference>
<proteinExistence type="predicted"/>
<sequence>MKDQAENKQKPKASRGAVSKKEKICKRGKYSKPCDYCRLSPSKKKCVHVENSCVKCREKGKVCSRELTKPNDIENPSTSFDPNLPQDITPWDDLGMSQEAIINQDRKLWIILGTSEEELDHFVSGNNHIFCFGIIEFSAEDCKYDALVWSSGVRIGTHDKLQV</sequence>
<evidence type="ECO:0000313" key="3">
    <source>
        <dbReference type="Proteomes" id="UP000789342"/>
    </source>
</evidence>
<accession>A0A9N8V4T9</accession>
<gene>
    <name evidence="2" type="ORF">AMORRO_LOCUS71</name>
</gene>
<evidence type="ECO:0000256" key="1">
    <source>
        <dbReference type="SAM" id="MobiDB-lite"/>
    </source>
</evidence>
<name>A0A9N8V4T9_9GLOM</name>
<protein>
    <submittedName>
        <fullName evidence="2">2510_t:CDS:1</fullName>
    </submittedName>
</protein>
<comment type="caution">
    <text evidence="2">The sequence shown here is derived from an EMBL/GenBank/DDBJ whole genome shotgun (WGS) entry which is preliminary data.</text>
</comment>
<feature type="region of interest" description="Disordered" evidence="1">
    <location>
        <begin position="1"/>
        <end position="23"/>
    </location>
</feature>
<organism evidence="2 3">
    <name type="scientific">Acaulospora morrowiae</name>
    <dbReference type="NCBI Taxonomy" id="94023"/>
    <lineage>
        <taxon>Eukaryota</taxon>
        <taxon>Fungi</taxon>
        <taxon>Fungi incertae sedis</taxon>
        <taxon>Mucoromycota</taxon>
        <taxon>Glomeromycotina</taxon>
        <taxon>Glomeromycetes</taxon>
        <taxon>Diversisporales</taxon>
        <taxon>Acaulosporaceae</taxon>
        <taxon>Acaulospora</taxon>
    </lineage>
</organism>
<dbReference type="Proteomes" id="UP000789342">
    <property type="component" value="Unassembled WGS sequence"/>
</dbReference>
<dbReference type="AlphaFoldDB" id="A0A9N8V4T9"/>
<dbReference type="EMBL" id="CAJVPV010000013">
    <property type="protein sequence ID" value="CAG8438158.1"/>
    <property type="molecule type" value="Genomic_DNA"/>
</dbReference>
<keyword evidence="3" id="KW-1185">Reference proteome</keyword>
<evidence type="ECO:0000313" key="2">
    <source>
        <dbReference type="EMBL" id="CAG8438158.1"/>
    </source>
</evidence>